<dbReference type="Gene3D" id="1.10.10.60">
    <property type="entry name" value="Homeodomain-like"/>
    <property type="match status" value="1"/>
</dbReference>
<feature type="domain" description="HTH tetR-type" evidence="5">
    <location>
        <begin position="5"/>
        <end position="65"/>
    </location>
</feature>
<dbReference type="Pfam" id="PF13305">
    <property type="entry name" value="TetR_C_33"/>
    <property type="match status" value="1"/>
</dbReference>
<dbReference type="InterPro" id="IPR050109">
    <property type="entry name" value="HTH-type_TetR-like_transc_reg"/>
</dbReference>
<dbReference type="InterPro" id="IPR009057">
    <property type="entry name" value="Homeodomain-like_sf"/>
</dbReference>
<dbReference type="Gene3D" id="1.10.357.10">
    <property type="entry name" value="Tetracycline Repressor, domain 2"/>
    <property type="match status" value="1"/>
</dbReference>
<dbReference type="InterPro" id="IPR036271">
    <property type="entry name" value="Tet_transcr_reg_TetR-rel_C_sf"/>
</dbReference>
<evidence type="ECO:0000256" key="1">
    <source>
        <dbReference type="ARBA" id="ARBA00023015"/>
    </source>
</evidence>
<feature type="DNA-binding region" description="H-T-H motif" evidence="4">
    <location>
        <begin position="28"/>
        <end position="47"/>
    </location>
</feature>
<evidence type="ECO:0000256" key="3">
    <source>
        <dbReference type="ARBA" id="ARBA00023163"/>
    </source>
</evidence>
<dbReference type="PANTHER" id="PTHR30055:SF234">
    <property type="entry name" value="HTH-TYPE TRANSCRIPTIONAL REGULATOR BETI"/>
    <property type="match status" value="1"/>
</dbReference>
<evidence type="ECO:0000259" key="5">
    <source>
        <dbReference type="PROSITE" id="PS50977"/>
    </source>
</evidence>
<keyword evidence="3" id="KW-0804">Transcription</keyword>
<protein>
    <submittedName>
        <fullName evidence="6">TetR-like C-terminal domain-containing protein</fullName>
    </submittedName>
</protein>
<evidence type="ECO:0000256" key="2">
    <source>
        <dbReference type="ARBA" id="ARBA00023125"/>
    </source>
</evidence>
<reference evidence="7" key="1">
    <citation type="journal article" date="2019" name="Int. J. Syst. Evol. Microbiol.">
        <title>The Global Catalogue of Microorganisms (GCM) 10K type strain sequencing project: providing services to taxonomists for standard genome sequencing and annotation.</title>
        <authorList>
            <consortium name="The Broad Institute Genomics Platform"/>
            <consortium name="The Broad Institute Genome Sequencing Center for Infectious Disease"/>
            <person name="Wu L."/>
            <person name="Ma J."/>
        </authorList>
    </citation>
    <scope>NUCLEOTIDE SEQUENCE [LARGE SCALE GENOMIC DNA]</scope>
    <source>
        <strain evidence="7">JCM 16014</strain>
    </source>
</reference>
<accession>A0ABP5H6W9</accession>
<evidence type="ECO:0000313" key="7">
    <source>
        <dbReference type="Proteomes" id="UP001500751"/>
    </source>
</evidence>
<name>A0ABP5H6W9_9ACTN</name>
<dbReference type="EMBL" id="BAAAQN010000094">
    <property type="protein sequence ID" value="GAA2064124.1"/>
    <property type="molecule type" value="Genomic_DNA"/>
</dbReference>
<dbReference type="Proteomes" id="UP001500751">
    <property type="component" value="Unassembled WGS sequence"/>
</dbReference>
<dbReference type="PROSITE" id="PS50977">
    <property type="entry name" value="HTH_TETR_2"/>
    <property type="match status" value="1"/>
</dbReference>
<keyword evidence="1" id="KW-0805">Transcription regulation</keyword>
<keyword evidence="7" id="KW-1185">Reference proteome</keyword>
<dbReference type="RefSeq" id="WP_344671858.1">
    <property type="nucleotide sequence ID" value="NZ_BAAAQN010000094.1"/>
</dbReference>
<dbReference type="Pfam" id="PF00440">
    <property type="entry name" value="TetR_N"/>
    <property type="match status" value="1"/>
</dbReference>
<dbReference type="SUPFAM" id="SSF48498">
    <property type="entry name" value="Tetracyclin repressor-like, C-terminal domain"/>
    <property type="match status" value="1"/>
</dbReference>
<gene>
    <name evidence="6" type="ORF">GCM10009839_89470</name>
</gene>
<proteinExistence type="predicted"/>
<organism evidence="6 7">
    <name type="scientific">Catenulispora yoronensis</name>
    <dbReference type="NCBI Taxonomy" id="450799"/>
    <lineage>
        <taxon>Bacteria</taxon>
        <taxon>Bacillati</taxon>
        <taxon>Actinomycetota</taxon>
        <taxon>Actinomycetes</taxon>
        <taxon>Catenulisporales</taxon>
        <taxon>Catenulisporaceae</taxon>
        <taxon>Catenulispora</taxon>
    </lineage>
</organism>
<dbReference type="InterPro" id="IPR025996">
    <property type="entry name" value="MT1864/Rv1816-like_C"/>
</dbReference>
<sequence length="196" mass="21448">MARAGLTAERLVRAAAELADEVGFENVTVSAVARRFGVKDASLYSHVKNAQELRAGVAALALTELADRAAEALAGRSGKEALRAYADAYRTYAKQHPGRYAASWLMLEAETAVVGVNRRHSELTRALLRGYALREPDETDAIRMLHATLHGFVRVEAAGGFEHHSRSVAKSWARAVDALDVALRNWPDEEPTKKTR</sequence>
<comment type="caution">
    <text evidence="6">The sequence shown here is derived from an EMBL/GenBank/DDBJ whole genome shotgun (WGS) entry which is preliminary data.</text>
</comment>
<evidence type="ECO:0000313" key="6">
    <source>
        <dbReference type="EMBL" id="GAA2064124.1"/>
    </source>
</evidence>
<dbReference type="PRINTS" id="PR00455">
    <property type="entry name" value="HTHTETR"/>
</dbReference>
<keyword evidence="2 4" id="KW-0238">DNA-binding</keyword>
<dbReference type="PANTHER" id="PTHR30055">
    <property type="entry name" value="HTH-TYPE TRANSCRIPTIONAL REGULATOR RUTR"/>
    <property type="match status" value="1"/>
</dbReference>
<evidence type="ECO:0000256" key="4">
    <source>
        <dbReference type="PROSITE-ProRule" id="PRU00335"/>
    </source>
</evidence>
<dbReference type="SUPFAM" id="SSF46689">
    <property type="entry name" value="Homeodomain-like"/>
    <property type="match status" value="1"/>
</dbReference>
<dbReference type="InterPro" id="IPR001647">
    <property type="entry name" value="HTH_TetR"/>
</dbReference>